<name>A0A238F745_9BASI</name>
<evidence type="ECO:0000313" key="2">
    <source>
        <dbReference type="EMBL" id="SCV69015.1"/>
    </source>
</evidence>
<sequence length="168" mass="18528">MGPQHVPHGLARSLSHLNHGTIPDTWTKAVRAQWEHYAGQVLFTSLTAQATRVIVPIYQQYAPNDAHASAALIGEVWGMPRIPTDRAGLLGWSKRAKTLATNIRMSDIDIERILAARILVGVPPALQSWRLAFMRGLQPGQKKLPSLGQHRSEPSPEHPVTLTQSLQC</sequence>
<feature type="region of interest" description="Disordered" evidence="1">
    <location>
        <begin position="142"/>
        <end position="168"/>
    </location>
</feature>
<reference evidence="3" key="1">
    <citation type="submission" date="2016-09" db="EMBL/GenBank/DDBJ databases">
        <authorList>
            <person name="Jeantristanb JTB J.-T."/>
            <person name="Ricardo R."/>
        </authorList>
    </citation>
    <scope>NUCLEOTIDE SEQUENCE [LARGE SCALE GENOMIC DNA]</scope>
</reference>
<organism evidence="2 3">
    <name type="scientific">Microbotryum intermedium</name>
    <dbReference type="NCBI Taxonomy" id="269621"/>
    <lineage>
        <taxon>Eukaryota</taxon>
        <taxon>Fungi</taxon>
        <taxon>Dikarya</taxon>
        <taxon>Basidiomycota</taxon>
        <taxon>Pucciniomycotina</taxon>
        <taxon>Microbotryomycetes</taxon>
        <taxon>Microbotryales</taxon>
        <taxon>Microbotryaceae</taxon>
        <taxon>Microbotryum</taxon>
    </lineage>
</organism>
<evidence type="ECO:0000313" key="3">
    <source>
        <dbReference type="Proteomes" id="UP000198372"/>
    </source>
</evidence>
<keyword evidence="3" id="KW-1185">Reference proteome</keyword>
<protein>
    <submittedName>
        <fullName evidence="2">BQ2448_2035 protein</fullName>
    </submittedName>
</protein>
<dbReference type="AlphaFoldDB" id="A0A238F745"/>
<evidence type="ECO:0000256" key="1">
    <source>
        <dbReference type="SAM" id="MobiDB-lite"/>
    </source>
</evidence>
<proteinExistence type="predicted"/>
<gene>
    <name evidence="2" type="ORF">BQ2448_2035</name>
</gene>
<accession>A0A238F745</accession>
<dbReference type="STRING" id="269621.A0A238F745"/>
<dbReference type="EMBL" id="FMSP01000004">
    <property type="protein sequence ID" value="SCV69015.1"/>
    <property type="molecule type" value="Genomic_DNA"/>
</dbReference>
<dbReference type="OrthoDB" id="10334121at2759"/>
<dbReference type="Proteomes" id="UP000198372">
    <property type="component" value="Unassembled WGS sequence"/>
</dbReference>